<evidence type="ECO:0000313" key="2">
    <source>
        <dbReference type="EMBL" id="GBM98669.1"/>
    </source>
</evidence>
<protein>
    <submittedName>
        <fullName evidence="2">Uncharacterized protein</fullName>
    </submittedName>
</protein>
<dbReference type="Proteomes" id="UP000499080">
    <property type="component" value="Unassembled WGS sequence"/>
</dbReference>
<feature type="compositionally biased region" description="Polar residues" evidence="1">
    <location>
        <begin position="1"/>
        <end position="19"/>
    </location>
</feature>
<organism evidence="2 3">
    <name type="scientific">Araneus ventricosus</name>
    <name type="common">Orbweaver spider</name>
    <name type="synonym">Epeira ventricosa</name>
    <dbReference type="NCBI Taxonomy" id="182803"/>
    <lineage>
        <taxon>Eukaryota</taxon>
        <taxon>Metazoa</taxon>
        <taxon>Ecdysozoa</taxon>
        <taxon>Arthropoda</taxon>
        <taxon>Chelicerata</taxon>
        <taxon>Arachnida</taxon>
        <taxon>Araneae</taxon>
        <taxon>Araneomorphae</taxon>
        <taxon>Entelegynae</taxon>
        <taxon>Araneoidea</taxon>
        <taxon>Araneidae</taxon>
        <taxon>Araneus</taxon>
    </lineage>
</organism>
<reference evidence="2 3" key="1">
    <citation type="journal article" date="2019" name="Sci. Rep.">
        <title>Orb-weaving spider Araneus ventricosus genome elucidates the spidroin gene catalogue.</title>
        <authorList>
            <person name="Kono N."/>
            <person name="Nakamura H."/>
            <person name="Ohtoshi R."/>
            <person name="Moran D.A.P."/>
            <person name="Shinohara A."/>
            <person name="Yoshida Y."/>
            <person name="Fujiwara M."/>
            <person name="Mori M."/>
            <person name="Tomita M."/>
            <person name="Arakawa K."/>
        </authorList>
    </citation>
    <scope>NUCLEOTIDE SEQUENCE [LARGE SCALE GENOMIC DNA]</scope>
</reference>
<name>A0A4Y2K9N7_ARAVE</name>
<proteinExistence type="predicted"/>
<dbReference type="AlphaFoldDB" id="A0A4Y2K9N7"/>
<keyword evidence="3" id="KW-1185">Reference proteome</keyword>
<gene>
    <name evidence="2" type="ORF">AVEN_191886_1</name>
</gene>
<accession>A0A4Y2K9N7</accession>
<dbReference type="OrthoDB" id="6416177at2759"/>
<dbReference type="EMBL" id="BGPR01004345">
    <property type="protein sequence ID" value="GBM98669.1"/>
    <property type="molecule type" value="Genomic_DNA"/>
</dbReference>
<evidence type="ECO:0000313" key="3">
    <source>
        <dbReference type="Proteomes" id="UP000499080"/>
    </source>
</evidence>
<evidence type="ECO:0000256" key="1">
    <source>
        <dbReference type="SAM" id="MobiDB-lite"/>
    </source>
</evidence>
<feature type="region of interest" description="Disordered" evidence="1">
    <location>
        <begin position="135"/>
        <end position="162"/>
    </location>
</feature>
<feature type="region of interest" description="Disordered" evidence="1">
    <location>
        <begin position="1"/>
        <end position="21"/>
    </location>
</feature>
<comment type="caution">
    <text evidence="2">The sequence shown here is derived from an EMBL/GenBank/DDBJ whole genome shotgun (WGS) entry which is preliminary data.</text>
</comment>
<sequence length="240" mass="26827">MSTNTSAETFSNKDPTNRSCELKISPRRKSLDAELCGLGRTLRHLQPPGGNESGIFDAFRLPPVILTPSGKVKEYTESHVFSTPKSSPPRPVTPYKDTTHYKLFAMSPPQAKPRRYKMTYSTVFDFNSIPAKRLPPAKKTNPITGEACPSRDPDVHRRMPNKRNPITFEGIVERRTPSSSSSPVLFVVCMKVPNRVKQLIVAFNIKLHIVGINFTLIPLAKYASDLNIKMTRHILLPAAC</sequence>